<feature type="region of interest" description="Disordered" evidence="1">
    <location>
        <begin position="137"/>
        <end position="157"/>
    </location>
</feature>
<dbReference type="OrthoDB" id="114660at2759"/>
<feature type="non-terminal residue" evidence="2">
    <location>
        <position position="1"/>
    </location>
</feature>
<dbReference type="AlphaFoldDB" id="A0A8T1TWY3"/>
<feature type="compositionally biased region" description="Low complexity" evidence="1">
    <location>
        <begin position="1"/>
        <end position="23"/>
    </location>
</feature>
<proteinExistence type="predicted"/>
<evidence type="ECO:0000313" key="3">
    <source>
        <dbReference type="Proteomes" id="UP000688947"/>
    </source>
</evidence>
<accession>A0A8T1TWY3</accession>
<comment type="caution">
    <text evidence="2">The sequence shown here is derived from an EMBL/GenBank/DDBJ whole genome shotgun (WGS) entry which is preliminary data.</text>
</comment>
<evidence type="ECO:0000256" key="1">
    <source>
        <dbReference type="SAM" id="MobiDB-lite"/>
    </source>
</evidence>
<dbReference type="EMBL" id="JAENGZ010001312">
    <property type="protein sequence ID" value="KAG6948949.1"/>
    <property type="molecule type" value="Genomic_DNA"/>
</dbReference>
<protein>
    <submittedName>
        <fullName evidence="2">Uncharacterized protein</fullName>
    </submittedName>
</protein>
<organism evidence="2 3">
    <name type="scientific">Phytophthora cactorum</name>
    <dbReference type="NCBI Taxonomy" id="29920"/>
    <lineage>
        <taxon>Eukaryota</taxon>
        <taxon>Sar</taxon>
        <taxon>Stramenopiles</taxon>
        <taxon>Oomycota</taxon>
        <taxon>Peronosporomycetes</taxon>
        <taxon>Peronosporales</taxon>
        <taxon>Peronosporaceae</taxon>
        <taxon>Phytophthora</taxon>
    </lineage>
</organism>
<dbReference type="Proteomes" id="UP000688947">
    <property type="component" value="Unassembled WGS sequence"/>
</dbReference>
<feature type="region of interest" description="Disordered" evidence="1">
    <location>
        <begin position="1"/>
        <end position="26"/>
    </location>
</feature>
<dbReference type="VEuPathDB" id="FungiDB:PC110_g13839"/>
<sequence>MVTRTVVGATTTLTTPTNGAPTADVEDATHPLNPFANSRDGNQVMGTMMLKFRGKNIRLGVYETVKGNQLGGNFQLSFNGETTAPIAFNAEASEVETELNKLGTIKPSSVVVSRGNPTLAQVLGYTWYITFRSSKWADPTSDHSKGSDGNWKSSSPA</sequence>
<name>A0A8T1TWY3_9STRA</name>
<gene>
    <name evidence="2" type="ORF">JG687_00015162</name>
</gene>
<evidence type="ECO:0000313" key="2">
    <source>
        <dbReference type="EMBL" id="KAG6948949.1"/>
    </source>
</evidence>
<reference evidence="2" key="1">
    <citation type="submission" date="2021-01" db="EMBL/GenBank/DDBJ databases">
        <title>Phytophthora aleatoria, a newly-described species from Pinus radiata is distinct from Phytophthora cactorum isolates based on comparative genomics.</title>
        <authorList>
            <person name="Mcdougal R."/>
            <person name="Panda P."/>
            <person name="Williams N."/>
            <person name="Studholme D.J."/>
        </authorList>
    </citation>
    <scope>NUCLEOTIDE SEQUENCE</scope>
    <source>
        <strain evidence="2">NZFS 3830</strain>
    </source>
</reference>